<gene>
    <name evidence="3" type="ORF">O0S08_06440</name>
</gene>
<accession>A0ABY7H9W6</accession>
<dbReference type="NCBIfam" id="TIGR01730">
    <property type="entry name" value="RND_mfp"/>
    <property type="match status" value="1"/>
</dbReference>
<dbReference type="Proteomes" id="UP001164459">
    <property type="component" value="Chromosome"/>
</dbReference>
<proteinExistence type="inferred from homology"/>
<name>A0ABY7H9W6_9BACT</name>
<evidence type="ECO:0000259" key="2">
    <source>
        <dbReference type="Pfam" id="PF25944"/>
    </source>
</evidence>
<evidence type="ECO:0000256" key="1">
    <source>
        <dbReference type="ARBA" id="ARBA00009477"/>
    </source>
</evidence>
<dbReference type="Gene3D" id="2.40.30.170">
    <property type="match status" value="1"/>
</dbReference>
<keyword evidence="4" id="KW-1185">Reference proteome</keyword>
<evidence type="ECO:0000313" key="4">
    <source>
        <dbReference type="Proteomes" id="UP001164459"/>
    </source>
</evidence>
<dbReference type="Gene3D" id="2.40.420.20">
    <property type="match status" value="1"/>
</dbReference>
<organism evidence="3 4">
    <name type="scientific">Nannocystis punicea</name>
    <dbReference type="NCBI Taxonomy" id="2995304"/>
    <lineage>
        <taxon>Bacteria</taxon>
        <taxon>Pseudomonadati</taxon>
        <taxon>Myxococcota</taxon>
        <taxon>Polyangia</taxon>
        <taxon>Nannocystales</taxon>
        <taxon>Nannocystaceae</taxon>
        <taxon>Nannocystis</taxon>
    </lineage>
</organism>
<dbReference type="Pfam" id="PF25944">
    <property type="entry name" value="Beta-barrel_RND"/>
    <property type="match status" value="1"/>
</dbReference>
<dbReference type="Gene3D" id="1.10.287.470">
    <property type="entry name" value="Helix hairpin bin"/>
    <property type="match status" value="1"/>
</dbReference>
<dbReference type="PANTHER" id="PTHR30158">
    <property type="entry name" value="ACRA/E-RELATED COMPONENT OF DRUG EFFLUX TRANSPORTER"/>
    <property type="match status" value="1"/>
</dbReference>
<dbReference type="RefSeq" id="WP_269038128.1">
    <property type="nucleotide sequence ID" value="NZ_CP114040.1"/>
</dbReference>
<dbReference type="InterPro" id="IPR006143">
    <property type="entry name" value="RND_pump_MFP"/>
</dbReference>
<evidence type="ECO:0000313" key="3">
    <source>
        <dbReference type="EMBL" id="WAS95784.1"/>
    </source>
</evidence>
<feature type="domain" description="Multidrug resistance protein MdtA-like beta-barrel" evidence="2">
    <location>
        <begin position="234"/>
        <end position="309"/>
    </location>
</feature>
<dbReference type="InterPro" id="IPR058626">
    <property type="entry name" value="MdtA-like_b-barrel"/>
</dbReference>
<dbReference type="EMBL" id="CP114040">
    <property type="protein sequence ID" value="WAS95784.1"/>
    <property type="molecule type" value="Genomic_DNA"/>
</dbReference>
<sequence length="402" mass="45493">MREDLARDRRTSMNNIIPIAPRRPTSIFLAILRVLLGRNDEKKFMPRIISLAGGLAVLLMSACQHPHEHHAEEGVFAVTTPLRQDVELTREYVAQVHAIQHIEVRAQERGYLTGIFVDEGQLIEENTKMFQIMPLIYRADLHRAEAEADMASIEYKNTKMLADKDIVSSAELALAGAKLNRAKAELELAQTHMRLTEIRAPFSGLMDRFVVRLGSLVEEGDLLTTLSDNRMLWIYFNVPEAEYLDYKADPEQKMVVKFQMANNKMFDQEGKVETIEADFDNTTGNIAFRATFPNPTGLLRHGETGNIVVTTKYPNAQMIPQKATFEILDRRYVFVVGDDGIVKQRPISVAAELPHSFIIDGGLEDTDHILLEGLRKVQDGKHVDVKLEEPAEVFAQLKYHAE</sequence>
<dbReference type="PANTHER" id="PTHR30158:SF23">
    <property type="entry name" value="MULTIDRUG RESISTANCE PROTEIN MEXA"/>
    <property type="match status" value="1"/>
</dbReference>
<dbReference type="Gene3D" id="2.40.50.100">
    <property type="match status" value="1"/>
</dbReference>
<reference evidence="3" key="1">
    <citation type="submission" date="2022-11" db="EMBL/GenBank/DDBJ databases">
        <title>Minimal conservation of predation-associated metabolite biosynthetic gene clusters underscores biosynthetic potential of Myxococcota including descriptions for ten novel species: Archangium lansinium sp. nov., Myxococcus landrumus sp. nov., Nannocystis bai.</title>
        <authorList>
            <person name="Ahearne A."/>
            <person name="Stevens C."/>
            <person name="Dowd S."/>
        </authorList>
    </citation>
    <scope>NUCLEOTIDE SEQUENCE</scope>
    <source>
        <strain evidence="3">Fl3</strain>
    </source>
</reference>
<comment type="similarity">
    <text evidence="1">Belongs to the membrane fusion protein (MFP) (TC 8.A.1) family.</text>
</comment>
<dbReference type="SUPFAM" id="SSF111369">
    <property type="entry name" value="HlyD-like secretion proteins"/>
    <property type="match status" value="1"/>
</dbReference>
<protein>
    <submittedName>
        <fullName evidence="3">Efflux RND transporter periplasmic adaptor subunit</fullName>
    </submittedName>
</protein>